<dbReference type="NCBIfam" id="NF008354">
    <property type="entry name" value="PRK11143.1"/>
    <property type="match status" value="1"/>
</dbReference>
<evidence type="ECO:0000256" key="7">
    <source>
        <dbReference type="SAM" id="SignalP"/>
    </source>
</evidence>
<evidence type="ECO:0000313" key="10">
    <source>
        <dbReference type="Proteomes" id="UP000288096"/>
    </source>
</evidence>
<feature type="domain" description="GP-PDE" evidence="8">
    <location>
        <begin position="28"/>
        <end position="353"/>
    </location>
</feature>
<comment type="catalytic activity">
    <reaction evidence="6">
        <text>a sn-glycero-3-phosphodiester + H2O = an alcohol + sn-glycerol 3-phosphate + H(+)</text>
        <dbReference type="Rhea" id="RHEA:12969"/>
        <dbReference type="ChEBI" id="CHEBI:15377"/>
        <dbReference type="ChEBI" id="CHEBI:15378"/>
        <dbReference type="ChEBI" id="CHEBI:30879"/>
        <dbReference type="ChEBI" id="CHEBI:57597"/>
        <dbReference type="ChEBI" id="CHEBI:83408"/>
        <dbReference type="EC" id="3.1.4.46"/>
    </reaction>
</comment>
<dbReference type="PANTHER" id="PTHR43620:SF7">
    <property type="entry name" value="GLYCEROPHOSPHODIESTER PHOSPHODIESTERASE GDPD5-RELATED"/>
    <property type="match status" value="1"/>
</dbReference>
<dbReference type="GO" id="GO:0042597">
    <property type="term" value="C:periplasmic space"/>
    <property type="evidence" value="ECO:0007669"/>
    <property type="project" value="TreeGrafter"/>
</dbReference>
<comment type="similarity">
    <text evidence="1">Belongs to the glycerophosphoryl diester phosphodiesterase family.</text>
</comment>
<dbReference type="InterPro" id="IPR030395">
    <property type="entry name" value="GP_PDE_dom"/>
</dbReference>
<keyword evidence="3 7" id="KW-0732">Signal</keyword>
<organism evidence="9 10">
    <name type="scientific">Desulfonema ishimotonii</name>
    <dbReference type="NCBI Taxonomy" id="45657"/>
    <lineage>
        <taxon>Bacteria</taxon>
        <taxon>Pseudomonadati</taxon>
        <taxon>Thermodesulfobacteriota</taxon>
        <taxon>Desulfobacteria</taxon>
        <taxon>Desulfobacterales</taxon>
        <taxon>Desulfococcaceae</taxon>
        <taxon>Desulfonema</taxon>
    </lineage>
</organism>
<dbReference type="Gene3D" id="3.20.20.190">
    <property type="entry name" value="Phosphatidylinositol (PI) phosphodiesterase"/>
    <property type="match status" value="1"/>
</dbReference>
<dbReference type="SUPFAM" id="SSF51695">
    <property type="entry name" value="PLC-like phosphodiesterases"/>
    <property type="match status" value="1"/>
</dbReference>
<reference evidence="10" key="1">
    <citation type="submission" date="2017-11" db="EMBL/GenBank/DDBJ databases">
        <authorList>
            <person name="Watanabe M."/>
            <person name="Kojima H."/>
        </authorList>
    </citation>
    <scope>NUCLEOTIDE SEQUENCE [LARGE SCALE GENOMIC DNA]</scope>
    <source>
        <strain evidence="10">Tokyo 01</strain>
    </source>
</reference>
<dbReference type="AlphaFoldDB" id="A0A401G384"/>
<dbReference type="Pfam" id="PF03009">
    <property type="entry name" value="GDPD"/>
    <property type="match status" value="1"/>
</dbReference>
<dbReference type="GO" id="GO:0006629">
    <property type="term" value="P:lipid metabolic process"/>
    <property type="evidence" value="ECO:0007669"/>
    <property type="project" value="InterPro"/>
</dbReference>
<proteinExistence type="inferred from homology"/>
<dbReference type="PANTHER" id="PTHR43620">
    <property type="entry name" value="GLYCEROPHOSPHORYL DIESTER PHOSPHODIESTERASE"/>
    <property type="match status" value="1"/>
</dbReference>
<keyword evidence="10" id="KW-1185">Reference proteome</keyword>
<dbReference type="GO" id="GO:0006071">
    <property type="term" value="P:glycerol metabolic process"/>
    <property type="evidence" value="ECO:0007669"/>
    <property type="project" value="UniProtKB-KW"/>
</dbReference>
<dbReference type="GO" id="GO:0008889">
    <property type="term" value="F:glycerophosphodiester phosphodiesterase activity"/>
    <property type="evidence" value="ECO:0007669"/>
    <property type="project" value="UniProtKB-EC"/>
</dbReference>
<dbReference type="RefSeq" id="WP_124330734.1">
    <property type="nucleotide sequence ID" value="NZ_BEXT01000001.1"/>
</dbReference>
<feature type="chain" id="PRO_5019140479" description="glycerophosphodiester phosphodiesterase" evidence="7">
    <location>
        <begin position="25"/>
        <end position="363"/>
    </location>
</feature>
<evidence type="ECO:0000313" key="9">
    <source>
        <dbReference type="EMBL" id="GBC63690.1"/>
    </source>
</evidence>
<name>A0A401G384_9BACT</name>
<evidence type="ECO:0000256" key="2">
    <source>
        <dbReference type="ARBA" id="ARBA00012247"/>
    </source>
</evidence>
<evidence type="ECO:0000256" key="1">
    <source>
        <dbReference type="ARBA" id="ARBA00007277"/>
    </source>
</evidence>
<reference evidence="10" key="2">
    <citation type="submission" date="2019-01" db="EMBL/GenBank/DDBJ databases">
        <title>Genome sequence of Desulfonema ishimotonii strain Tokyo 01.</title>
        <authorList>
            <person name="Fukui M."/>
        </authorList>
    </citation>
    <scope>NUCLEOTIDE SEQUENCE [LARGE SCALE GENOMIC DNA]</scope>
    <source>
        <strain evidence="10">Tokyo 01</strain>
    </source>
</reference>
<keyword evidence="5" id="KW-0378">Hydrolase</keyword>
<evidence type="ECO:0000256" key="5">
    <source>
        <dbReference type="ARBA" id="ARBA00022801"/>
    </source>
</evidence>
<accession>A0A401G384</accession>
<feature type="signal peptide" evidence="7">
    <location>
        <begin position="1"/>
        <end position="24"/>
    </location>
</feature>
<protein>
    <recommendedName>
        <fullName evidence="2">glycerophosphodiester phosphodiesterase</fullName>
        <ecNumber evidence="2">3.1.4.46</ecNumber>
    </recommendedName>
</protein>
<sequence>MKRCIMRLAATFMIVLYLTGAAMAIDKKIVIAHRGACGYLPEHSLAAKAMAYGMGADYIEQDLVMTMDNRLVVLHDHYLDRVTNVAEIYPDRKRDDGRYYVIDFTLDEIRQLEMTEGFTVKDGKTVANFPARFPIWHSAFRVSTFEEEIEMIQGMNKSTGRDVGIYPEIKSPWFHRHEGKDISKAALAVLKKYGYTTKSSKVWLQCFDPNETERIHNELFKEAGITVRLVQLLAETDWNETMVYEKSTATPYSYDWMFEKGAMQKVAQYADGVGPWKPMIVRNESERNKLVITDLVKEAHDAGMEVHPYTFRLDQGRIPQYAASFEDMLDIFYYTVGVDGVFTDFPDRAVDFLRRAEGKRKGL</sequence>
<evidence type="ECO:0000256" key="3">
    <source>
        <dbReference type="ARBA" id="ARBA00022729"/>
    </source>
</evidence>
<dbReference type="InterPro" id="IPR017946">
    <property type="entry name" value="PLC-like_Pdiesterase_TIM-brl"/>
</dbReference>
<dbReference type="EC" id="3.1.4.46" evidence="2"/>
<dbReference type="Proteomes" id="UP000288096">
    <property type="component" value="Unassembled WGS sequence"/>
</dbReference>
<gene>
    <name evidence="9" type="ORF">DENIS_4688</name>
</gene>
<dbReference type="OrthoDB" id="9795622at2"/>
<dbReference type="FunFam" id="3.20.20.190:FF:000009">
    <property type="entry name" value="Glycerophosphodiester phosphodiesterase, periplasmic"/>
    <property type="match status" value="1"/>
</dbReference>
<evidence type="ECO:0000256" key="6">
    <source>
        <dbReference type="ARBA" id="ARBA00047512"/>
    </source>
</evidence>
<evidence type="ECO:0000259" key="8">
    <source>
        <dbReference type="PROSITE" id="PS51704"/>
    </source>
</evidence>
<dbReference type="CDD" id="cd08600">
    <property type="entry name" value="GDPD_EcGlpQ_like"/>
    <property type="match status" value="1"/>
</dbReference>
<dbReference type="PROSITE" id="PS51704">
    <property type="entry name" value="GP_PDE"/>
    <property type="match status" value="1"/>
</dbReference>
<comment type="caution">
    <text evidence="9">The sequence shown here is derived from an EMBL/GenBank/DDBJ whole genome shotgun (WGS) entry which is preliminary data.</text>
</comment>
<evidence type="ECO:0000256" key="4">
    <source>
        <dbReference type="ARBA" id="ARBA00022798"/>
    </source>
</evidence>
<keyword evidence="4" id="KW-0319">Glycerol metabolism</keyword>
<dbReference type="EMBL" id="BEXT01000001">
    <property type="protein sequence ID" value="GBC63690.1"/>
    <property type="molecule type" value="Genomic_DNA"/>
</dbReference>